<organism evidence="1">
    <name type="scientific">uncultured Desulfovibrio sp</name>
    <dbReference type="NCBI Taxonomy" id="167968"/>
    <lineage>
        <taxon>Bacteria</taxon>
        <taxon>Pseudomonadati</taxon>
        <taxon>Thermodesulfobacteriota</taxon>
        <taxon>Desulfovibrionia</taxon>
        <taxon>Desulfovibrionales</taxon>
        <taxon>Desulfovibrionaceae</taxon>
        <taxon>Desulfovibrio</taxon>
        <taxon>environmental samples</taxon>
    </lineage>
</organism>
<sequence>MEGFSLAVSGINRPPAVFSSDSRRLTSTRSLRGFSFMTSNPPGNDIIIVHLGRSSGRIAVAALEILRVMNRSQFHFASVPHRHRNKTRSELEKGFGLIFLLFFAKK</sequence>
<name>A0A212KJ79_9BACT</name>
<reference evidence="1" key="1">
    <citation type="submission" date="2016-04" db="EMBL/GenBank/DDBJ databases">
        <authorList>
            <person name="Evans L.H."/>
            <person name="Alamgir A."/>
            <person name="Owens N."/>
            <person name="Weber N.D."/>
            <person name="Virtaneva K."/>
            <person name="Barbian K."/>
            <person name="Babar A."/>
            <person name="Rosenke K."/>
        </authorList>
    </citation>
    <scope>NUCLEOTIDE SEQUENCE</scope>
    <source>
        <strain evidence="1">92-2</strain>
    </source>
</reference>
<proteinExistence type="predicted"/>
<evidence type="ECO:0000313" key="1">
    <source>
        <dbReference type="EMBL" id="SBW11702.1"/>
    </source>
</evidence>
<accession>A0A212KJ79</accession>
<dbReference type="AlphaFoldDB" id="A0A212KJ79"/>
<dbReference type="EMBL" id="FLUP01000002">
    <property type="protein sequence ID" value="SBW11702.1"/>
    <property type="molecule type" value="Genomic_DNA"/>
</dbReference>
<protein>
    <submittedName>
        <fullName evidence="1">Uncharacterized protein</fullName>
    </submittedName>
</protein>
<gene>
    <name evidence="1" type="ORF">KM92DES2_20162</name>
</gene>